<dbReference type="Proteomes" id="UP001150924">
    <property type="component" value="Unassembled WGS sequence"/>
</dbReference>
<evidence type="ECO:0000313" key="2">
    <source>
        <dbReference type="EMBL" id="MCY1009208.1"/>
    </source>
</evidence>
<proteinExistence type="predicted"/>
<dbReference type="EMBL" id="JAPNKE010000002">
    <property type="protein sequence ID" value="MCY1009208.1"/>
    <property type="molecule type" value="Genomic_DNA"/>
</dbReference>
<protein>
    <submittedName>
        <fullName evidence="2">Uncharacterized protein</fullName>
    </submittedName>
</protein>
<comment type="caution">
    <text evidence="2">The sequence shown here is derived from an EMBL/GenBank/DDBJ whole genome shotgun (WGS) entry which is preliminary data.</text>
</comment>
<gene>
    <name evidence="2" type="ORF">OV079_27310</name>
</gene>
<accession>A0A9X3J0M8</accession>
<name>A0A9X3J0M8_9BACT</name>
<feature type="region of interest" description="Disordered" evidence="1">
    <location>
        <begin position="162"/>
        <end position="185"/>
    </location>
</feature>
<organism evidence="2 3">
    <name type="scientific">Nannocystis pusilla</name>
    <dbReference type="NCBI Taxonomy" id="889268"/>
    <lineage>
        <taxon>Bacteria</taxon>
        <taxon>Pseudomonadati</taxon>
        <taxon>Myxococcota</taxon>
        <taxon>Polyangia</taxon>
        <taxon>Nannocystales</taxon>
        <taxon>Nannocystaceae</taxon>
        <taxon>Nannocystis</taxon>
    </lineage>
</organism>
<dbReference type="RefSeq" id="WP_267771864.1">
    <property type="nucleotide sequence ID" value="NZ_JAPNKE010000002.1"/>
</dbReference>
<keyword evidence="3" id="KW-1185">Reference proteome</keyword>
<reference evidence="2" key="1">
    <citation type="submission" date="2022-11" db="EMBL/GenBank/DDBJ databases">
        <title>Minimal conservation of predation-associated metabolite biosynthetic gene clusters underscores biosynthetic potential of Myxococcota including descriptions for ten novel species: Archangium lansinium sp. nov., Myxococcus landrumus sp. nov., Nannocystis bai.</title>
        <authorList>
            <person name="Ahearne A."/>
            <person name="Stevens C."/>
            <person name="Phillips K."/>
        </authorList>
    </citation>
    <scope>NUCLEOTIDE SEQUENCE</scope>
    <source>
        <strain evidence="2">Na p29</strain>
    </source>
</reference>
<evidence type="ECO:0000256" key="1">
    <source>
        <dbReference type="SAM" id="MobiDB-lite"/>
    </source>
</evidence>
<evidence type="ECO:0000313" key="3">
    <source>
        <dbReference type="Proteomes" id="UP001150924"/>
    </source>
</evidence>
<dbReference type="AlphaFoldDB" id="A0A9X3J0M8"/>
<sequence>MTQSDNNRARYYRVSAAKWPIEKYLLCDSAREAAEEFAALFDFGDLFDQVEITVSLADARGRRQTQQFTVRSSNMRVYEAVWVENVGESEPEEVLELEELGELGDVPLEGALDDSFAREDDLEEDDEFDEWVQREETGPFSELLPEDAGAAVDEPAVLKILAAANETDPPDDDPDDSSSSGLRRLAGLASRGYGTLVKGLFGRRRGRAA</sequence>